<evidence type="ECO:0000313" key="2">
    <source>
        <dbReference type="EMBL" id="MBW0509274.1"/>
    </source>
</evidence>
<feature type="region of interest" description="Disordered" evidence="1">
    <location>
        <begin position="78"/>
        <end position="124"/>
    </location>
</feature>
<sequence length="124" mass="13823">MGDGNKEEGVGTSSQPLDRKNKLLPSIKEACVSQKCKTSSERLDTNFLQRTSPKDKSLVEKQNPVIRGLEERFFHKEGQHPVEAPKACKCNNLPPQVRNTVKKSQKNNQKGKKKPKTNGQALPS</sequence>
<feature type="compositionally biased region" description="Basic residues" evidence="1">
    <location>
        <begin position="100"/>
        <end position="116"/>
    </location>
</feature>
<protein>
    <submittedName>
        <fullName evidence="2">Uncharacterized protein</fullName>
    </submittedName>
</protein>
<proteinExistence type="predicted"/>
<keyword evidence="3" id="KW-1185">Reference proteome</keyword>
<evidence type="ECO:0000313" key="3">
    <source>
        <dbReference type="Proteomes" id="UP000765509"/>
    </source>
</evidence>
<dbReference type="AlphaFoldDB" id="A0A9Q3HNE3"/>
<accession>A0A9Q3HNE3</accession>
<feature type="region of interest" description="Disordered" evidence="1">
    <location>
        <begin position="1"/>
        <end position="24"/>
    </location>
</feature>
<comment type="caution">
    <text evidence="2">The sequence shown here is derived from an EMBL/GenBank/DDBJ whole genome shotgun (WGS) entry which is preliminary data.</text>
</comment>
<gene>
    <name evidence="2" type="ORF">O181_048989</name>
</gene>
<evidence type="ECO:0000256" key="1">
    <source>
        <dbReference type="SAM" id="MobiDB-lite"/>
    </source>
</evidence>
<organism evidence="2 3">
    <name type="scientific">Austropuccinia psidii MF-1</name>
    <dbReference type="NCBI Taxonomy" id="1389203"/>
    <lineage>
        <taxon>Eukaryota</taxon>
        <taxon>Fungi</taxon>
        <taxon>Dikarya</taxon>
        <taxon>Basidiomycota</taxon>
        <taxon>Pucciniomycotina</taxon>
        <taxon>Pucciniomycetes</taxon>
        <taxon>Pucciniales</taxon>
        <taxon>Sphaerophragmiaceae</taxon>
        <taxon>Austropuccinia</taxon>
    </lineage>
</organism>
<dbReference type="Proteomes" id="UP000765509">
    <property type="component" value="Unassembled WGS sequence"/>
</dbReference>
<name>A0A9Q3HNE3_9BASI</name>
<dbReference type="EMBL" id="AVOT02020857">
    <property type="protein sequence ID" value="MBW0509274.1"/>
    <property type="molecule type" value="Genomic_DNA"/>
</dbReference>
<reference evidence="2" key="1">
    <citation type="submission" date="2021-03" db="EMBL/GenBank/DDBJ databases">
        <title>Draft genome sequence of rust myrtle Austropuccinia psidii MF-1, a brazilian biotype.</title>
        <authorList>
            <person name="Quecine M.C."/>
            <person name="Pachon D.M.R."/>
            <person name="Bonatelli M.L."/>
            <person name="Correr F.H."/>
            <person name="Franceschini L.M."/>
            <person name="Leite T.F."/>
            <person name="Margarido G.R.A."/>
            <person name="Almeida C.A."/>
            <person name="Ferrarezi J.A."/>
            <person name="Labate C.A."/>
        </authorList>
    </citation>
    <scope>NUCLEOTIDE SEQUENCE</scope>
    <source>
        <strain evidence="2">MF-1</strain>
    </source>
</reference>